<dbReference type="GO" id="GO:0005886">
    <property type="term" value="C:plasma membrane"/>
    <property type="evidence" value="ECO:0007669"/>
    <property type="project" value="UniProtKB-SubCell"/>
</dbReference>
<comment type="caution">
    <text evidence="13">The sequence shown here is derived from an EMBL/GenBank/DDBJ whole genome shotgun (WGS) entry which is preliminary data.</text>
</comment>
<dbReference type="PANTHER" id="PTHR43221">
    <property type="entry name" value="PROTEASE HTPX"/>
    <property type="match status" value="1"/>
</dbReference>
<evidence type="ECO:0000313" key="14">
    <source>
        <dbReference type="Proteomes" id="UP001524383"/>
    </source>
</evidence>
<keyword evidence="9 11" id="KW-0482">Metalloprotease</keyword>
<evidence type="ECO:0000256" key="8">
    <source>
        <dbReference type="ARBA" id="ARBA00022989"/>
    </source>
</evidence>
<evidence type="ECO:0000256" key="3">
    <source>
        <dbReference type="ARBA" id="ARBA00022670"/>
    </source>
</evidence>
<comment type="subcellular location">
    <subcellularLocation>
        <location evidence="11">Cell membrane</location>
        <topology evidence="11">Multi-pass membrane protein</topology>
    </subcellularLocation>
</comment>
<feature type="binding site" evidence="11">
    <location>
        <position position="139"/>
    </location>
    <ligand>
        <name>Zn(2+)</name>
        <dbReference type="ChEBI" id="CHEBI:29105"/>
        <note>catalytic</note>
    </ligand>
</feature>
<dbReference type="NCBIfam" id="NF002669">
    <property type="entry name" value="PRK02391.1"/>
    <property type="match status" value="1"/>
</dbReference>
<dbReference type="EMBL" id="VOTZ01000021">
    <property type="protein sequence ID" value="MCQ1539187.1"/>
    <property type="molecule type" value="Genomic_DNA"/>
</dbReference>
<keyword evidence="10 11" id="KW-0472">Membrane</keyword>
<feature type="binding site" evidence="11">
    <location>
        <position position="209"/>
    </location>
    <ligand>
        <name>Zn(2+)</name>
        <dbReference type="ChEBI" id="CHEBI:29105"/>
        <note>catalytic</note>
    </ligand>
</feature>
<accession>A0ABD4TJT4</accession>
<dbReference type="PANTHER" id="PTHR43221:SF2">
    <property type="entry name" value="PROTEASE HTPX HOMOLOG"/>
    <property type="match status" value="1"/>
</dbReference>
<evidence type="ECO:0000256" key="1">
    <source>
        <dbReference type="ARBA" id="ARBA00009779"/>
    </source>
</evidence>
<keyword evidence="2 11" id="KW-1003">Cell membrane</keyword>
<evidence type="ECO:0000256" key="7">
    <source>
        <dbReference type="ARBA" id="ARBA00022833"/>
    </source>
</evidence>
<dbReference type="InterPro" id="IPR022919">
    <property type="entry name" value="Pept_M48_protease_HtpX"/>
</dbReference>
<protein>
    <recommendedName>
        <fullName evidence="11">Protease HtpX homolog</fullName>
        <ecNumber evidence="11">3.4.24.-</ecNumber>
    </recommendedName>
</protein>
<feature type="binding site" evidence="11">
    <location>
        <position position="143"/>
    </location>
    <ligand>
        <name>Zn(2+)</name>
        <dbReference type="ChEBI" id="CHEBI:29105"/>
        <note>catalytic</note>
    </ligand>
</feature>
<dbReference type="Pfam" id="PF01435">
    <property type="entry name" value="Peptidase_M48"/>
    <property type="match status" value="1"/>
</dbReference>
<dbReference type="GO" id="GO:0008270">
    <property type="term" value="F:zinc ion binding"/>
    <property type="evidence" value="ECO:0007669"/>
    <property type="project" value="UniProtKB-UniRule"/>
</dbReference>
<dbReference type="Gene3D" id="3.30.2010.10">
    <property type="entry name" value="Metalloproteases ('zincins'), catalytic domain"/>
    <property type="match status" value="1"/>
</dbReference>
<keyword evidence="5 11" id="KW-0479">Metal-binding</keyword>
<dbReference type="InterPro" id="IPR050083">
    <property type="entry name" value="HtpX_protease"/>
</dbReference>
<name>A0ABD4TJT4_9EURY</name>
<organism evidence="13 14">
    <name type="scientific">Methanocalculus taiwanensis</name>
    <dbReference type="NCBI Taxonomy" id="106207"/>
    <lineage>
        <taxon>Archaea</taxon>
        <taxon>Methanobacteriati</taxon>
        <taxon>Methanobacteriota</taxon>
        <taxon>Stenosarchaea group</taxon>
        <taxon>Methanomicrobia</taxon>
        <taxon>Methanomicrobiales</taxon>
        <taxon>Methanocalculaceae</taxon>
        <taxon>Methanocalculus</taxon>
    </lineage>
</organism>
<dbReference type="Proteomes" id="UP001524383">
    <property type="component" value="Unassembled WGS sequence"/>
</dbReference>
<dbReference type="EC" id="3.4.24.-" evidence="11"/>
<keyword evidence="14" id="KW-1185">Reference proteome</keyword>
<evidence type="ECO:0000259" key="12">
    <source>
        <dbReference type="Pfam" id="PF01435"/>
    </source>
</evidence>
<feature type="transmembrane region" description="Helical" evidence="11">
    <location>
        <begin position="183"/>
        <end position="201"/>
    </location>
</feature>
<evidence type="ECO:0000256" key="4">
    <source>
        <dbReference type="ARBA" id="ARBA00022692"/>
    </source>
</evidence>
<proteinExistence type="inferred from homology"/>
<keyword evidence="8 11" id="KW-1133">Transmembrane helix</keyword>
<evidence type="ECO:0000256" key="2">
    <source>
        <dbReference type="ARBA" id="ARBA00022475"/>
    </source>
</evidence>
<evidence type="ECO:0000256" key="6">
    <source>
        <dbReference type="ARBA" id="ARBA00022801"/>
    </source>
</evidence>
<evidence type="ECO:0000256" key="9">
    <source>
        <dbReference type="ARBA" id="ARBA00023049"/>
    </source>
</evidence>
<feature type="transmembrane region" description="Helical" evidence="11">
    <location>
        <begin position="37"/>
        <end position="56"/>
    </location>
</feature>
<feature type="transmembrane region" description="Helical" evidence="11">
    <location>
        <begin position="12"/>
        <end position="31"/>
    </location>
</feature>
<dbReference type="GO" id="GO:0004222">
    <property type="term" value="F:metalloendopeptidase activity"/>
    <property type="evidence" value="ECO:0007669"/>
    <property type="project" value="UniProtKB-UniRule"/>
</dbReference>
<dbReference type="AlphaFoldDB" id="A0ABD4TJT4"/>
<keyword evidence="6 11" id="KW-0378">Hydrolase</keyword>
<dbReference type="RefSeq" id="WP_255333152.1">
    <property type="nucleotide sequence ID" value="NZ_VOTZ01000021.1"/>
</dbReference>
<keyword evidence="3 11" id="KW-0645">Protease</keyword>
<comment type="similarity">
    <text evidence="1 11">Belongs to the peptidase M48B family.</text>
</comment>
<keyword evidence="4 11" id="KW-0812">Transmembrane</keyword>
<reference evidence="13 14" key="1">
    <citation type="submission" date="2019-08" db="EMBL/GenBank/DDBJ databases">
        <authorList>
            <person name="Chen S.-C."/>
            <person name="Lai M.-C."/>
            <person name="You Y.-T."/>
        </authorList>
    </citation>
    <scope>NUCLEOTIDE SEQUENCE [LARGE SCALE GENOMIC DNA]</scope>
    <source>
        <strain evidence="13 14">P2F9704a</strain>
    </source>
</reference>
<feature type="transmembrane region" description="Helical" evidence="11">
    <location>
        <begin position="149"/>
        <end position="171"/>
    </location>
</feature>
<comment type="cofactor">
    <cofactor evidence="11">
        <name>Zn(2+)</name>
        <dbReference type="ChEBI" id="CHEBI:29105"/>
    </cofactor>
    <text evidence="11">Binds 1 zinc ion per subunit.</text>
</comment>
<evidence type="ECO:0000256" key="5">
    <source>
        <dbReference type="ARBA" id="ARBA00022723"/>
    </source>
</evidence>
<dbReference type="InterPro" id="IPR001915">
    <property type="entry name" value="Peptidase_M48"/>
</dbReference>
<dbReference type="HAMAP" id="MF_00188">
    <property type="entry name" value="Pept_M48_protease_HtpX"/>
    <property type="match status" value="1"/>
</dbReference>
<evidence type="ECO:0000313" key="13">
    <source>
        <dbReference type="EMBL" id="MCQ1539187.1"/>
    </source>
</evidence>
<evidence type="ECO:0000256" key="11">
    <source>
        <dbReference type="HAMAP-Rule" id="MF_00188"/>
    </source>
</evidence>
<feature type="domain" description="Peptidase M48" evidence="12">
    <location>
        <begin position="76"/>
        <end position="285"/>
    </location>
</feature>
<keyword evidence="7 11" id="KW-0862">Zinc</keyword>
<gene>
    <name evidence="11 13" type="primary">htpX</name>
    <name evidence="13" type="ORF">FTO68_09365</name>
</gene>
<sequence length="293" mass="32960">MKWKRDYGLTMRMIFTWALLLLVYLIFLTVLQAVLGLSLQLLIGIAFVMAFSQYFFSDKLVLMSTGARVVAEDEYPELHRMVERLCATADLPKPRIAIMQSPVPNAFATGRSPKHGVVAVTDSIMRILSKEELEAVIAHELSHIKNRDVMTLTIASFLAMVASLIVQNALFASLFDRRDGNPWIIAWIVAILVWVAATLLIRTLSRYREFTADRGAAYITNNPKALQTALLKISNRMDTVPRQKKQEVEGANAFFIIPALSGQSLMELFSTHPPLEKRIAALEKLNEEIRGGW</sequence>
<evidence type="ECO:0000256" key="10">
    <source>
        <dbReference type="ARBA" id="ARBA00023136"/>
    </source>
</evidence>
<dbReference type="GO" id="GO:0006508">
    <property type="term" value="P:proteolysis"/>
    <property type="evidence" value="ECO:0007669"/>
    <property type="project" value="UniProtKB-KW"/>
</dbReference>
<feature type="active site" evidence="11">
    <location>
        <position position="140"/>
    </location>
</feature>